<feature type="compositionally biased region" description="Low complexity" evidence="1">
    <location>
        <begin position="81"/>
        <end position="95"/>
    </location>
</feature>
<feature type="compositionally biased region" description="Basic and acidic residues" evidence="1">
    <location>
        <begin position="45"/>
        <end position="58"/>
    </location>
</feature>
<proteinExistence type="predicted"/>
<dbReference type="InParanoid" id="A0A0P0WMW6"/>
<accession>A0A0P0WMW6</accession>
<name>A0A0P0WMW6_ORYSJ</name>
<feature type="region of interest" description="Disordered" evidence="1">
    <location>
        <begin position="42"/>
        <end position="98"/>
    </location>
</feature>
<dbReference type="AlphaFoldDB" id="A0A0P0WMW6"/>
<organism evidence="2 3">
    <name type="scientific">Oryza sativa subsp. japonica</name>
    <name type="common">Rice</name>
    <dbReference type="NCBI Taxonomy" id="39947"/>
    <lineage>
        <taxon>Eukaryota</taxon>
        <taxon>Viridiplantae</taxon>
        <taxon>Streptophyta</taxon>
        <taxon>Embryophyta</taxon>
        <taxon>Tracheophyta</taxon>
        <taxon>Spermatophyta</taxon>
        <taxon>Magnoliopsida</taxon>
        <taxon>Liliopsida</taxon>
        <taxon>Poales</taxon>
        <taxon>Poaceae</taxon>
        <taxon>BOP clade</taxon>
        <taxon>Oryzoideae</taxon>
        <taxon>Oryzeae</taxon>
        <taxon>Oryzinae</taxon>
        <taxon>Oryza</taxon>
        <taxon>Oryza sativa</taxon>
    </lineage>
</organism>
<feature type="compositionally biased region" description="Basic residues" evidence="1">
    <location>
        <begin position="1"/>
        <end position="12"/>
    </location>
</feature>
<evidence type="ECO:0000256" key="1">
    <source>
        <dbReference type="SAM" id="MobiDB-lite"/>
    </source>
</evidence>
<gene>
    <name evidence="2" type="ordered locus">Os05g0431750</name>
    <name evidence="2" type="ORF">OSNPB_050431750</name>
</gene>
<keyword evidence="3" id="KW-1185">Reference proteome</keyword>
<reference evidence="2 3" key="2">
    <citation type="journal article" date="2013" name="Plant Cell Physiol.">
        <title>Rice Annotation Project Database (RAP-DB): an integrative and interactive database for rice genomics.</title>
        <authorList>
            <person name="Sakai H."/>
            <person name="Lee S.S."/>
            <person name="Tanaka T."/>
            <person name="Numa H."/>
            <person name="Kim J."/>
            <person name="Kawahara Y."/>
            <person name="Wakimoto H."/>
            <person name="Yang C.C."/>
            <person name="Iwamoto M."/>
            <person name="Abe T."/>
            <person name="Yamada Y."/>
            <person name="Muto A."/>
            <person name="Inokuchi H."/>
            <person name="Ikemura T."/>
            <person name="Matsumoto T."/>
            <person name="Sasaki T."/>
            <person name="Itoh T."/>
        </authorList>
    </citation>
    <scope>NUCLEOTIDE SEQUENCE [LARGE SCALE GENOMIC DNA]</scope>
    <source>
        <strain evidence="3">cv. Nipponbare</strain>
    </source>
</reference>
<evidence type="ECO:0000313" key="2">
    <source>
        <dbReference type="EMBL" id="BAS94166.1"/>
    </source>
</evidence>
<dbReference type="eggNOG" id="ENOG502R3EB">
    <property type="taxonomic scope" value="Eukaryota"/>
</dbReference>
<dbReference type="Gramene" id="Os05t0431750-00">
    <property type="protein sequence ID" value="Os05t0431750-00"/>
    <property type="gene ID" value="Os05g0431750"/>
</dbReference>
<dbReference type="Proteomes" id="UP000059680">
    <property type="component" value="Chromosome 5"/>
</dbReference>
<reference evidence="3" key="1">
    <citation type="journal article" date="2005" name="Nature">
        <title>The map-based sequence of the rice genome.</title>
        <authorList>
            <consortium name="International rice genome sequencing project (IRGSP)"/>
            <person name="Matsumoto T."/>
            <person name="Wu J."/>
            <person name="Kanamori H."/>
            <person name="Katayose Y."/>
            <person name="Fujisawa M."/>
            <person name="Namiki N."/>
            <person name="Mizuno H."/>
            <person name="Yamamoto K."/>
            <person name="Antonio B.A."/>
            <person name="Baba T."/>
            <person name="Sakata K."/>
            <person name="Nagamura Y."/>
            <person name="Aoki H."/>
            <person name="Arikawa K."/>
            <person name="Arita K."/>
            <person name="Bito T."/>
            <person name="Chiden Y."/>
            <person name="Fujitsuka N."/>
            <person name="Fukunaka R."/>
            <person name="Hamada M."/>
            <person name="Harada C."/>
            <person name="Hayashi A."/>
            <person name="Hijishita S."/>
            <person name="Honda M."/>
            <person name="Hosokawa S."/>
            <person name="Ichikawa Y."/>
            <person name="Idonuma A."/>
            <person name="Iijima M."/>
            <person name="Ikeda M."/>
            <person name="Ikeno M."/>
            <person name="Ito K."/>
            <person name="Ito S."/>
            <person name="Ito T."/>
            <person name="Ito Y."/>
            <person name="Ito Y."/>
            <person name="Iwabuchi A."/>
            <person name="Kamiya K."/>
            <person name="Karasawa W."/>
            <person name="Kurita K."/>
            <person name="Katagiri S."/>
            <person name="Kikuta A."/>
            <person name="Kobayashi H."/>
            <person name="Kobayashi N."/>
            <person name="Machita K."/>
            <person name="Maehara T."/>
            <person name="Masukawa M."/>
            <person name="Mizubayashi T."/>
            <person name="Mukai Y."/>
            <person name="Nagasaki H."/>
            <person name="Nagata Y."/>
            <person name="Naito S."/>
            <person name="Nakashima M."/>
            <person name="Nakama Y."/>
            <person name="Nakamichi Y."/>
            <person name="Nakamura M."/>
            <person name="Meguro A."/>
            <person name="Negishi M."/>
            <person name="Ohta I."/>
            <person name="Ohta T."/>
            <person name="Okamoto M."/>
            <person name="Ono N."/>
            <person name="Saji S."/>
            <person name="Sakaguchi M."/>
            <person name="Sakai K."/>
            <person name="Shibata M."/>
            <person name="Shimokawa T."/>
            <person name="Song J."/>
            <person name="Takazaki Y."/>
            <person name="Terasawa K."/>
            <person name="Tsugane M."/>
            <person name="Tsuji K."/>
            <person name="Ueda S."/>
            <person name="Waki K."/>
            <person name="Yamagata H."/>
            <person name="Yamamoto M."/>
            <person name="Yamamoto S."/>
            <person name="Yamane H."/>
            <person name="Yoshiki S."/>
            <person name="Yoshihara R."/>
            <person name="Yukawa K."/>
            <person name="Zhong H."/>
            <person name="Yano M."/>
            <person name="Yuan Q."/>
            <person name="Ouyang S."/>
            <person name="Liu J."/>
            <person name="Jones K.M."/>
            <person name="Gansberger K."/>
            <person name="Moffat K."/>
            <person name="Hill J."/>
            <person name="Bera J."/>
            <person name="Fadrosh D."/>
            <person name="Jin S."/>
            <person name="Johri S."/>
            <person name="Kim M."/>
            <person name="Overton L."/>
            <person name="Reardon M."/>
            <person name="Tsitrin T."/>
            <person name="Vuong H."/>
            <person name="Weaver B."/>
            <person name="Ciecko A."/>
            <person name="Tallon L."/>
            <person name="Jackson J."/>
            <person name="Pai G."/>
            <person name="Aken S.V."/>
            <person name="Utterback T."/>
            <person name="Reidmuller S."/>
            <person name="Feldblyum T."/>
            <person name="Hsiao J."/>
            <person name="Zismann V."/>
            <person name="Iobst S."/>
            <person name="de Vazeille A.R."/>
            <person name="Buell C.R."/>
            <person name="Ying K."/>
            <person name="Li Y."/>
            <person name="Lu T."/>
            <person name="Huang Y."/>
            <person name="Zhao Q."/>
            <person name="Feng Q."/>
            <person name="Zhang L."/>
            <person name="Zhu J."/>
            <person name="Weng Q."/>
            <person name="Mu J."/>
            <person name="Lu Y."/>
            <person name="Fan D."/>
            <person name="Liu Y."/>
            <person name="Guan J."/>
            <person name="Zhang Y."/>
            <person name="Yu S."/>
            <person name="Liu X."/>
            <person name="Zhang Y."/>
            <person name="Hong G."/>
            <person name="Han B."/>
            <person name="Choisne N."/>
            <person name="Demange N."/>
            <person name="Orjeda G."/>
            <person name="Samain S."/>
            <person name="Cattolico L."/>
            <person name="Pelletier E."/>
            <person name="Couloux A."/>
            <person name="Segurens B."/>
            <person name="Wincker P."/>
            <person name="D'Hont A."/>
            <person name="Scarpelli C."/>
            <person name="Weissenbach J."/>
            <person name="Salanoubat M."/>
            <person name="Quetier F."/>
            <person name="Yu Y."/>
            <person name="Kim H.R."/>
            <person name="Rambo T."/>
            <person name="Currie J."/>
            <person name="Collura K."/>
            <person name="Luo M."/>
            <person name="Yang T."/>
            <person name="Ammiraju J.S.S."/>
            <person name="Engler F."/>
            <person name="Soderlund C."/>
            <person name="Wing R.A."/>
            <person name="Palmer L.E."/>
            <person name="de la Bastide M."/>
            <person name="Spiegel L."/>
            <person name="Nascimento L."/>
            <person name="Zutavern T."/>
            <person name="O'Shaughnessy A."/>
            <person name="Dike S."/>
            <person name="Dedhia N."/>
            <person name="Preston R."/>
            <person name="Balija V."/>
            <person name="McCombie W.R."/>
            <person name="Chow T."/>
            <person name="Chen H."/>
            <person name="Chung M."/>
            <person name="Chen C."/>
            <person name="Shaw J."/>
            <person name="Wu H."/>
            <person name="Hsiao K."/>
            <person name="Chao Y."/>
            <person name="Chu M."/>
            <person name="Cheng C."/>
            <person name="Hour A."/>
            <person name="Lee P."/>
            <person name="Lin S."/>
            <person name="Lin Y."/>
            <person name="Liou J."/>
            <person name="Liu S."/>
            <person name="Hsing Y."/>
            <person name="Raghuvanshi S."/>
            <person name="Mohanty A."/>
            <person name="Bharti A.K."/>
            <person name="Gaur A."/>
            <person name="Gupta V."/>
            <person name="Kumar D."/>
            <person name="Ravi V."/>
            <person name="Vij S."/>
            <person name="Kapur A."/>
            <person name="Khurana P."/>
            <person name="Khurana P."/>
            <person name="Khurana J.P."/>
            <person name="Tyagi A.K."/>
            <person name="Gaikwad K."/>
            <person name="Singh A."/>
            <person name="Dalal V."/>
            <person name="Srivastava S."/>
            <person name="Dixit A."/>
            <person name="Pal A.K."/>
            <person name="Ghazi I.A."/>
            <person name="Yadav M."/>
            <person name="Pandit A."/>
            <person name="Bhargava A."/>
            <person name="Sureshbabu K."/>
            <person name="Batra K."/>
            <person name="Sharma T.R."/>
            <person name="Mohapatra T."/>
            <person name="Singh N.K."/>
            <person name="Messing J."/>
            <person name="Nelson A.B."/>
            <person name="Fuks G."/>
            <person name="Kavchok S."/>
            <person name="Keizer G."/>
            <person name="Linton E."/>
            <person name="Llaca V."/>
            <person name="Song R."/>
            <person name="Tanyolac B."/>
            <person name="Young S."/>
            <person name="Ho-Il K."/>
            <person name="Hahn J.H."/>
            <person name="Sangsakoo G."/>
            <person name="Vanavichit A."/>
            <person name="de Mattos Luiz.A.T."/>
            <person name="Zimmer P.D."/>
            <person name="Malone G."/>
            <person name="Dellagostin O."/>
            <person name="de Oliveira A.C."/>
            <person name="Bevan M."/>
            <person name="Bancroft I."/>
            <person name="Minx P."/>
            <person name="Cordum H."/>
            <person name="Wilson R."/>
            <person name="Cheng Z."/>
            <person name="Jin W."/>
            <person name="Jiang J."/>
            <person name="Leong S.A."/>
            <person name="Iwama H."/>
            <person name="Gojobori T."/>
            <person name="Itoh T."/>
            <person name="Niimura Y."/>
            <person name="Fujii Y."/>
            <person name="Habara T."/>
            <person name="Sakai H."/>
            <person name="Sato Y."/>
            <person name="Wilson G."/>
            <person name="Kumar K."/>
            <person name="McCouch S."/>
            <person name="Juretic N."/>
            <person name="Hoen D."/>
            <person name="Wright S."/>
            <person name="Bruskiewich R."/>
            <person name="Bureau T."/>
            <person name="Miyao A."/>
            <person name="Hirochika H."/>
            <person name="Nishikawa T."/>
            <person name="Kadowaki K."/>
            <person name="Sugiura M."/>
            <person name="Burr B."/>
            <person name="Sasaki T."/>
        </authorList>
    </citation>
    <scope>NUCLEOTIDE SEQUENCE [LARGE SCALE GENOMIC DNA]</scope>
    <source>
        <strain evidence="3">cv. Nipponbare</strain>
    </source>
</reference>
<protein>
    <submittedName>
        <fullName evidence="2">Os05g0431750 protein</fullName>
    </submittedName>
</protein>
<dbReference type="PaxDb" id="39947-A0A0P0WMW6"/>
<reference evidence="2 3" key="3">
    <citation type="journal article" date="2013" name="Rice">
        <title>Improvement of the Oryza sativa Nipponbare reference genome using next generation sequence and optical map data.</title>
        <authorList>
            <person name="Kawahara Y."/>
            <person name="de la Bastide M."/>
            <person name="Hamilton J.P."/>
            <person name="Kanamori H."/>
            <person name="McCombie W.R."/>
            <person name="Ouyang S."/>
            <person name="Schwartz D.C."/>
            <person name="Tanaka T."/>
            <person name="Wu J."/>
            <person name="Zhou S."/>
            <person name="Childs K.L."/>
            <person name="Davidson R.M."/>
            <person name="Lin H."/>
            <person name="Quesada-Ocampo L."/>
            <person name="Vaillancourt B."/>
            <person name="Sakai H."/>
            <person name="Lee S.S."/>
            <person name="Kim J."/>
            <person name="Numa H."/>
            <person name="Itoh T."/>
            <person name="Buell C.R."/>
            <person name="Matsumoto T."/>
        </authorList>
    </citation>
    <scope>NUCLEOTIDE SEQUENCE [LARGE SCALE GENOMIC DNA]</scope>
    <source>
        <strain evidence="3">cv. Nipponbare</strain>
    </source>
</reference>
<dbReference type="EMBL" id="AP014961">
    <property type="protein sequence ID" value="BAS94166.1"/>
    <property type="molecule type" value="Genomic_DNA"/>
</dbReference>
<evidence type="ECO:0000313" key="3">
    <source>
        <dbReference type="Proteomes" id="UP000059680"/>
    </source>
</evidence>
<sequence>MALLRSRRKKGDRLRPVSPRRECLAGASDHALLAAGDVVAVRPGAEQEHGEGARHDDAGDAEAEAPADVVLDVAEEHQRDGGAAAHAEVPPVEEGAPGDRLLGVARVELVGAERLHARLVAALRDGHHVEGDVEERHPQSRRWAGLAAGDGGAAALVAAGGDQGRES</sequence>
<feature type="region of interest" description="Disordered" evidence="1">
    <location>
        <begin position="1"/>
        <end position="21"/>
    </location>
</feature>